<protein>
    <submittedName>
        <fullName evidence="2">Uncharacterized protein</fullName>
    </submittedName>
</protein>
<proteinExistence type="predicted"/>
<evidence type="ECO:0000256" key="1">
    <source>
        <dbReference type="SAM" id="MobiDB-lite"/>
    </source>
</evidence>
<reference evidence="2 3" key="1">
    <citation type="journal article" date="2018" name="Front. Microbiol.">
        <title>Pseudomonas rhizophila S211, a New Plant Growth-Promoting Rhizobacterium with Potential in Pesticide-Bioremediation.</title>
        <authorList>
            <person name="Hassen W."/>
            <person name="Neifar M."/>
            <person name="Cherif H."/>
            <person name="Najjari A."/>
            <person name="Chouchane H."/>
            <person name="Driouich R.C."/>
            <person name="Salah A."/>
            <person name="Naili F."/>
            <person name="Mosbah A."/>
            <person name="Souissi Y."/>
            <person name="Raddadi N."/>
            <person name="Ouzari H.I."/>
            <person name="Fava F."/>
            <person name="Cherif A."/>
        </authorList>
    </citation>
    <scope>NUCLEOTIDE SEQUENCE [LARGE SCALE GENOMIC DNA]</scope>
    <source>
        <strain evidence="2 3">S211</strain>
    </source>
</reference>
<sequence>MGASLLAMRPAHSTLQPTDPPLSRAGSLPQEICGGYKSCSYPDPEGPGVSEVSKKAPFGAFCFSCV</sequence>
<organism evidence="2 3">
    <name type="scientific">Pseudomonas rhizophila</name>
    <dbReference type="NCBI Taxonomy" id="2045200"/>
    <lineage>
        <taxon>Bacteria</taxon>
        <taxon>Pseudomonadati</taxon>
        <taxon>Pseudomonadota</taxon>
        <taxon>Gammaproteobacteria</taxon>
        <taxon>Pseudomonadales</taxon>
        <taxon>Pseudomonadaceae</taxon>
        <taxon>Pseudomonas</taxon>
    </lineage>
</organism>
<name>A0ABN5JV98_9PSED</name>
<accession>A0ABN5JV98</accession>
<keyword evidence="3" id="KW-1185">Reference proteome</keyword>
<feature type="region of interest" description="Disordered" evidence="1">
    <location>
        <begin position="1"/>
        <end position="26"/>
    </location>
</feature>
<gene>
    <name evidence="2" type="ORF">CRX69_15365</name>
</gene>
<dbReference type="EMBL" id="CP024081">
    <property type="protein sequence ID" value="AVU76504.1"/>
    <property type="molecule type" value="Genomic_DNA"/>
</dbReference>
<evidence type="ECO:0000313" key="2">
    <source>
        <dbReference type="EMBL" id="AVU76504.1"/>
    </source>
</evidence>
<dbReference type="Proteomes" id="UP000241936">
    <property type="component" value="Chromosome"/>
</dbReference>
<evidence type="ECO:0000313" key="3">
    <source>
        <dbReference type="Proteomes" id="UP000241936"/>
    </source>
</evidence>